<organism evidence="3 4">
    <name type="scientific">Heterodera trifolii</name>
    <dbReference type="NCBI Taxonomy" id="157864"/>
    <lineage>
        <taxon>Eukaryota</taxon>
        <taxon>Metazoa</taxon>
        <taxon>Ecdysozoa</taxon>
        <taxon>Nematoda</taxon>
        <taxon>Chromadorea</taxon>
        <taxon>Rhabditida</taxon>
        <taxon>Tylenchina</taxon>
        <taxon>Tylenchomorpha</taxon>
        <taxon>Tylenchoidea</taxon>
        <taxon>Heteroderidae</taxon>
        <taxon>Heteroderinae</taxon>
        <taxon>Heterodera</taxon>
    </lineage>
</organism>
<feature type="compositionally biased region" description="Basic and acidic residues" evidence="1">
    <location>
        <begin position="9"/>
        <end position="18"/>
    </location>
</feature>
<evidence type="ECO:0000256" key="1">
    <source>
        <dbReference type="SAM" id="MobiDB-lite"/>
    </source>
</evidence>
<gene>
    <name evidence="3" type="ORF">niasHT_035425</name>
</gene>
<sequence length="308" mass="33463">MVNNKRPSKQWEGHEQKLKNRSIMTGHATDSLPQSNFERLVLPLPFVRHFSSPALCLSSLPQMLALSPLHQQLLPPLPLAVLLPLFLPFLPALLFPSMPRVVAQCNGRCECCSGCGCAGCGGCQQLQLGGIAFPTAQNVSSNGTQSDTQNSTNGAVKLKELMPKMVVEAKKENATASVPTWRRRRKSTTPTDWGSEKLLTPQQLEAKFQQIRLLQQRPLAPLQPELPPIQPPDFPPLSASAGDAPSFAYAEEETAGKLRPQGTSGMGQFIHVKPTVNGGGGAMGQRADAAAEFEDPTLKHPFEEPFWT</sequence>
<feature type="transmembrane region" description="Helical" evidence="2">
    <location>
        <begin position="73"/>
        <end position="95"/>
    </location>
</feature>
<protein>
    <submittedName>
        <fullName evidence="3">Uncharacterized protein</fullName>
    </submittedName>
</protein>
<comment type="caution">
    <text evidence="3">The sequence shown here is derived from an EMBL/GenBank/DDBJ whole genome shotgun (WGS) entry which is preliminary data.</text>
</comment>
<feature type="region of interest" description="Disordered" evidence="1">
    <location>
        <begin position="1"/>
        <end position="22"/>
    </location>
</feature>
<dbReference type="AlphaFoldDB" id="A0ABD2HZD3"/>
<keyword evidence="2" id="KW-1133">Transmembrane helix</keyword>
<evidence type="ECO:0000313" key="4">
    <source>
        <dbReference type="Proteomes" id="UP001620626"/>
    </source>
</evidence>
<keyword evidence="2" id="KW-0472">Membrane</keyword>
<keyword evidence="2" id="KW-0812">Transmembrane</keyword>
<proteinExistence type="predicted"/>
<evidence type="ECO:0000313" key="3">
    <source>
        <dbReference type="EMBL" id="KAL3073149.1"/>
    </source>
</evidence>
<name>A0ABD2HZD3_9BILA</name>
<accession>A0ABD2HZD3</accession>
<evidence type="ECO:0000256" key="2">
    <source>
        <dbReference type="SAM" id="Phobius"/>
    </source>
</evidence>
<dbReference type="Proteomes" id="UP001620626">
    <property type="component" value="Unassembled WGS sequence"/>
</dbReference>
<feature type="region of interest" description="Disordered" evidence="1">
    <location>
        <begin position="172"/>
        <end position="195"/>
    </location>
</feature>
<dbReference type="EMBL" id="JBICBT010001324">
    <property type="protein sequence ID" value="KAL3073149.1"/>
    <property type="molecule type" value="Genomic_DNA"/>
</dbReference>
<keyword evidence="4" id="KW-1185">Reference proteome</keyword>
<reference evidence="3 4" key="1">
    <citation type="submission" date="2024-10" db="EMBL/GenBank/DDBJ databases">
        <authorList>
            <person name="Kim D."/>
        </authorList>
    </citation>
    <scope>NUCLEOTIDE SEQUENCE [LARGE SCALE GENOMIC DNA]</scope>
    <source>
        <strain evidence="3">BH-2024</strain>
    </source>
</reference>